<feature type="transmembrane region" description="Helical" evidence="1">
    <location>
        <begin position="6"/>
        <end position="26"/>
    </location>
</feature>
<keyword evidence="1" id="KW-0472">Membrane</keyword>
<evidence type="ECO:0000313" key="4">
    <source>
        <dbReference type="Proteomes" id="UP000184263"/>
    </source>
</evidence>
<organism evidence="3 4">
    <name type="scientific">Selenomonas ruminantium</name>
    <dbReference type="NCBI Taxonomy" id="971"/>
    <lineage>
        <taxon>Bacteria</taxon>
        <taxon>Bacillati</taxon>
        <taxon>Bacillota</taxon>
        <taxon>Negativicutes</taxon>
        <taxon>Selenomonadales</taxon>
        <taxon>Selenomonadaceae</taxon>
        <taxon>Selenomonas</taxon>
    </lineage>
</organism>
<gene>
    <name evidence="3" type="ORF">SAMN05216582_13124</name>
</gene>
<dbReference type="GO" id="GO:0016740">
    <property type="term" value="F:transferase activity"/>
    <property type="evidence" value="ECO:0007669"/>
    <property type="project" value="UniProtKB-KW"/>
</dbReference>
<keyword evidence="1" id="KW-0812">Transmembrane</keyword>
<dbReference type="Gene3D" id="3.90.550.10">
    <property type="entry name" value="Spore Coat Polysaccharide Biosynthesis Protein SpsA, Chain A"/>
    <property type="match status" value="1"/>
</dbReference>
<evidence type="ECO:0000256" key="1">
    <source>
        <dbReference type="SAM" id="Phobius"/>
    </source>
</evidence>
<dbReference type="Proteomes" id="UP000184263">
    <property type="component" value="Unassembled WGS sequence"/>
</dbReference>
<reference evidence="3 4" key="1">
    <citation type="submission" date="2016-11" db="EMBL/GenBank/DDBJ databases">
        <authorList>
            <person name="Jaros S."/>
            <person name="Januszkiewicz K."/>
            <person name="Wedrychowicz H."/>
        </authorList>
    </citation>
    <scope>NUCLEOTIDE SEQUENCE [LARGE SCALE GENOMIC DNA]</scope>
    <source>
        <strain evidence="3 4">HD4</strain>
    </source>
</reference>
<dbReference type="SUPFAM" id="SSF53448">
    <property type="entry name" value="Nucleotide-diphospho-sugar transferases"/>
    <property type="match status" value="1"/>
</dbReference>
<proteinExistence type="predicted"/>
<dbReference type="AlphaFoldDB" id="A0A1M6X418"/>
<dbReference type="InterPro" id="IPR001173">
    <property type="entry name" value="Glyco_trans_2-like"/>
</dbReference>
<sequence>MQDYNSYHIHFYAVVVVYNICVYNSLTLNNLKNINKNNVSVIVVDNSTENFNNGSLAEKSGWTYMSMNGNVGLSKAYNRALDLIQDKDGVVIWLDDDTNITREYFDVLEKDVLENCQIDIFAPVIQGQDGKYLSPNEYHFLRNKQLKNKDDSIDCLRFNAINSCTAVRMRVYEKYRYTVQLFLDQVDHQFFEDQRNIGRTFKKMDVVIQHNLSIKNKVSNIEKMKNRYSIMIPDFLWFCRKSTTRYILGWMKVIGWGIKESIKLRNVYFFFWCIFTGLKNRRGYIKEDKTQ</sequence>
<keyword evidence="1" id="KW-1133">Transmembrane helix</keyword>
<name>A0A1M6X418_SELRU</name>
<dbReference type="EMBL" id="FRBC01000031">
    <property type="protein sequence ID" value="SHL00757.1"/>
    <property type="molecule type" value="Genomic_DNA"/>
</dbReference>
<feature type="domain" description="Glycosyltransferase 2-like" evidence="2">
    <location>
        <begin position="14"/>
        <end position="175"/>
    </location>
</feature>
<protein>
    <submittedName>
        <fullName evidence="3">Glycosyltransferase, GT2 family</fullName>
    </submittedName>
</protein>
<keyword evidence="3" id="KW-0808">Transferase</keyword>
<dbReference type="InterPro" id="IPR029044">
    <property type="entry name" value="Nucleotide-diphossugar_trans"/>
</dbReference>
<dbReference type="Pfam" id="PF00535">
    <property type="entry name" value="Glycos_transf_2"/>
    <property type="match status" value="1"/>
</dbReference>
<evidence type="ECO:0000313" key="3">
    <source>
        <dbReference type="EMBL" id="SHL00757.1"/>
    </source>
</evidence>
<evidence type="ECO:0000259" key="2">
    <source>
        <dbReference type="Pfam" id="PF00535"/>
    </source>
</evidence>
<dbReference type="RefSeq" id="WP_073092224.1">
    <property type="nucleotide sequence ID" value="NZ_FRBC01000031.1"/>
</dbReference>
<accession>A0A1M6X418</accession>